<accession>A0ABY1SHH1</accession>
<evidence type="ECO:0008006" key="3">
    <source>
        <dbReference type="Google" id="ProtNLM"/>
    </source>
</evidence>
<organism evidence="1 2">
    <name type="scientific">Maribacter sedimenticola</name>
    <dbReference type="NCBI Taxonomy" id="228956"/>
    <lineage>
        <taxon>Bacteria</taxon>
        <taxon>Pseudomonadati</taxon>
        <taxon>Bacteroidota</taxon>
        <taxon>Flavobacteriia</taxon>
        <taxon>Flavobacteriales</taxon>
        <taxon>Flavobacteriaceae</taxon>
        <taxon>Maribacter</taxon>
    </lineage>
</organism>
<reference evidence="1 2" key="1">
    <citation type="submission" date="2017-06" db="EMBL/GenBank/DDBJ databases">
        <authorList>
            <person name="Varghese N."/>
            <person name="Submissions S."/>
        </authorList>
    </citation>
    <scope>NUCLEOTIDE SEQUENCE [LARGE SCALE GENOMIC DNA]</scope>
    <source>
        <strain evidence="1 2">DSM 19840</strain>
    </source>
</reference>
<comment type="caution">
    <text evidence="1">The sequence shown here is derived from an EMBL/GenBank/DDBJ whole genome shotgun (WGS) entry which is preliminary data.</text>
</comment>
<evidence type="ECO:0000313" key="1">
    <source>
        <dbReference type="EMBL" id="SNR47555.1"/>
    </source>
</evidence>
<keyword evidence="2" id="KW-1185">Reference proteome</keyword>
<gene>
    <name evidence="1" type="ORF">SAMN04488009_2038</name>
</gene>
<dbReference type="RefSeq" id="WP_089260455.1">
    <property type="nucleotide sequence ID" value="NZ_FZNV01000002.1"/>
</dbReference>
<dbReference type="EMBL" id="FZNV01000002">
    <property type="protein sequence ID" value="SNR47555.1"/>
    <property type="molecule type" value="Genomic_DNA"/>
</dbReference>
<dbReference type="Proteomes" id="UP000198337">
    <property type="component" value="Unassembled WGS sequence"/>
</dbReference>
<sequence>MAKSSKRSRYGQVKIVAKHVFCANNQVFVREHSSQTNLQNAEWSPVSFEWEKVGKFQENLVL</sequence>
<protein>
    <recommendedName>
        <fullName evidence="3">Transposase</fullName>
    </recommendedName>
</protein>
<proteinExistence type="predicted"/>
<evidence type="ECO:0000313" key="2">
    <source>
        <dbReference type="Proteomes" id="UP000198337"/>
    </source>
</evidence>
<name>A0ABY1SHH1_9FLAO</name>